<evidence type="ECO:0000313" key="5">
    <source>
        <dbReference type="Proteomes" id="UP000631114"/>
    </source>
</evidence>
<name>A0A835IA95_9MAGN</name>
<dbReference type="InterPro" id="IPR014002">
    <property type="entry name" value="Agenet_dom_plant"/>
</dbReference>
<dbReference type="InterPro" id="IPR008395">
    <property type="entry name" value="Agenet-like_dom"/>
</dbReference>
<dbReference type="SMART" id="SM01191">
    <property type="entry name" value="ENT"/>
    <property type="match status" value="1"/>
</dbReference>
<proteinExistence type="predicted"/>
<dbReference type="Proteomes" id="UP000631114">
    <property type="component" value="Unassembled WGS sequence"/>
</dbReference>
<sequence length="400" mass="44779">MRFKTGSKVEVFSKGVPFGSWRTGEIVSGDGRYYDIWFDSALGVSGTSVYDSVLRKSVRPCPPPVHGLREWVEGDYVEVFEGMSWKVGIVLRVSGRNYYMVRLVGSSEEVRAHKCEVRLRQVWKNDNWVVVGKDLCEFEKSDLRYYEKPSCKVPVAGVKRKLCEGDAGFQESHMVTSRTLKRGSGIPMDLVAHECAKWNTKANANEGRHQQMAAERSSQLPEKVDAVASPQYMLGEICMHGSQYNQISIFNTERGEPKGDVGCFVNRSVDCNDTESSICSVGSCSINSNIPYRSSHCSLKNPNYDSDSSCSSDAESCCDWRHDMEYPRPSKEDLAGDIHKLELNAYHCTMGALYASGGPLSWEQEELVTNLRLMLHISNDEHLKELRANVGGLCILLPKV</sequence>
<dbReference type="InterPro" id="IPR036142">
    <property type="entry name" value="ENT_dom-like_sf"/>
</dbReference>
<feature type="domain" description="ENT" evidence="3">
    <location>
        <begin position="334"/>
        <end position="400"/>
    </location>
</feature>
<evidence type="ECO:0000256" key="2">
    <source>
        <dbReference type="ARBA" id="ARBA00023242"/>
    </source>
</evidence>
<dbReference type="SUPFAM" id="SSF158639">
    <property type="entry name" value="ENT-like"/>
    <property type="match status" value="1"/>
</dbReference>
<dbReference type="PANTHER" id="PTHR31917">
    <property type="entry name" value="AGENET DOMAIN-CONTAINING PROTEIN-RELATED"/>
    <property type="match status" value="1"/>
</dbReference>
<comment type="subcellular location">
    <subcellularLocation>
        <location evidence="1">Nucleus</location>
    </subcellularLocation>
</comment>
<dbReference type="SMART" id="SM00743">
    <property type="entry name" value="Agenet"/>
    <property type="match status" value="2"/>
</dbReference>
<keyword evidence="2" id="KW-0539">Nucleus</keyword>
<keyword evidence="5" id="KW-1185">Reference proteome</keyword>
<dbReference type="OrthoDB" id="663550at2759"/>
<dbReference type="AlphaFoldDB" id="A0A835IA95"/>
<evidence type="ECO:0000313" key="4">
    <source>
        <dbReference type="EMBL" id="KAF9612627.1"/>
    </source>
</evidence>
<dbReference type="PROSITE" id="PS51138">
    <property type="entry name" value="ENT"/>
    <property type="match status" value="1"/>
</dbReference>
<organism evidence="4 5">
    <name type="scientific">Coptis chinensis</name>
    <dbReference type="NCBI Taxonomy" id="261450"/>
    <lineage>
        <taxon>Eukaryota</taxon>
        <taxon>Viridiplantae</taxon>
        <taxon>Streptophyta</taxon>
        <taxon>Embryophyta</taxon>
        <taxon>Tracheophyta</taxon>
        <taxon>Spermatophyta</taxon>
        <taxon>Magnoliopsida</taxon>
        <taxon>Ranunculales</taxon>
        <taxon>Ranunculaceae</taxon>
        <taxon>Coptidoideae</taxon>
        <taxon>Coptis</taxon>
    </lineage>
</organism>
<evidence type="ECO:0000256" key="1">
    <source>
        <dbReference type="ARBA" id="ARBA00004123"/>
    </source>
</evidence>
<dbReference type="Pfam" id="PF03735">
    <property type="entry name" value="ENT"/>
    <property type="match status" value="1"/>
</dbReference>
<reference evidence="4 5" key="1">
    <citation type="submission" date="2020-10" db="EMBL/GenBank/DDBJ databases">
        <title>The Coptis chinensis genome and diversification of protoberbering-type alkaloids.</title>
        <authorList>
            <person name="Wang B."/>
            <person name="Shu S."/>
            <person name="Song C."/>
            <person name="Liu Y."/>
        </authorList>
    </citation>
    <scope>NUCLEOTIDE SEQUENCE [LARGE SCALE GENOMIC DNA]</scope>
    <source>
        <strain evidence="4">HL-2020</strain>
        <tissue evidence="4">Leaf</tissue>
    </source>
</reference>
<evidence type="ECO:0000259" key="3">
    <source>
        <dbReference type="PROSITE" id="PS51138"/>
    </source>
</evidence>
<dbReference type="Pfam" id="PF05641">
    <property type="entry name" value="Agenet"/>
    <property type="match status" value="1"/>
</dbReference>
<accession>A0A835IA95</accession>
<dbReference type="PANTHER" id="PTHR31917:SF5">
    <property type="entry name" value="OS02G0204500 PROTEIN"/>
    <property type="match status" value="1"/>
</dbReference>
<dbReference type="GO" id="GO:0005634">
    <property type="term" value="C:nucleus"/>
    <property type="evidence" value="ECO:0007669"/>
    <property type="project" value="UniProtKB-SubCell"/>
</dbReference>
<gene>
    <name evidence="4" type="ORF">IFM89_003069</name>
</gene>
<protein>
    <recommendedName>
        <fullName evidence="3">ENT domain-containing protein</fullName>
    </recommendedName>
</protein>
<dbReference type="Gene3D" id="1.10.1240.40">
    <property type="entry name" value="ENT domain"/>
    <property type="match status" value="1"/>
</dbReference>
<comment type="caution">
    <text evidence="4">The sequence shown here is derived from an EMBL/GenBank/DDBJ whole genome shotgun (WGS) entry which is preliminary data.</text>
</comment>
<dbReference type="InterPro" id="IPR005491">
    <property type="entry name" value="ENT_dom"/>
</dbReference>
<dbReference type="EMBL" id="JADFTS010000003">
    <property type="protein sequence ID" value="KAF9612627.1"/>
    <property type="molecule type" value="Genomic_DNA"/>
</dbReference>